<keyword evidence="6 9" id="KW-1133">Transmembrane helix</keyword>
<feature type="transmembrane region" description="Helical" evidence="9">
    <location>
        <begin position="37"/>
        <end position="57"/>
    </location>
</feature>
<dbReference type="Proteomes" id="UP000434580">
    <property type="component" value="Unassembled WGS sequence"/>
</dbReference>
<evidence type="ECO:0000256" key="8">
    <source>
        <dbReference type="SAM" id="MobiDB-lite"/>
    </source>
</evidence>
<dbReference type="InterPro" id="IPR007208">
    <property type="entry name" value="MrpF/PhaF-like"/>
</dbReference>
<protein>
    <submittedName>
        <fullName evidence="10">Na(+)/H(+) antiporter subunit F</fullName>
    </submittedName>
</protein>
<organism evidence="10 11">
    <name type="scientific">BD1-7 clade bacterium</name>
    <dbReference type="NCBI Taxonomy" id="2029982"/>
    <lineage>
        <taxon>Bacteria</taxon>
        <taxon>Pseudomonadati</taxon>
        <taxon>Pseudomonadota</taxon>
        <taxon>Gammaproteobacteria</taxon>
        <taxon>Cellvibrionales</taxon>
        <taxon>Spongiibacteraceae</taxon>
        <taxon>BD1-7 clade</taxon>
    </lineage>
</organism>
<dbReference type="GO" id="GO:0015385">
    <property type="term" value="F:sodium:proton antiporter activity"/>
    <property type="evidence" value="ECO:0007669"/>
    <property type="project" value="TreeGrafter"/>
</dbReference>
<name>A0A5S9PJ41_9GAMM</name>
<evidence type="ECO:0000313" key="11">
    <source>
        <dbReference type="Proteomes" id="UP000434580"/>
    </source>
</evidence>
<evidence type="ECO:0000256" key="1">
    <source>
        <dbReference type="ARBA" id="ARBA00004651"/>
    </source>
</evidence>
<comment type="subcellular location">
    <subcellularLocation>
        <location evidence="1">Cell membrane</location>
        <topology evidence="1">Multi-pass membrane protein</topology>
    </subcellularLocation>
</comment>
<evidence type="ECO:0000256" key="9">
    <source>
        <dbReference type="SAM" id="Phobius"/>
    </source>
</evidence>
<proteinExistence type="inferred from homology"/>
<dbReference type="GO" id="GO:0005886">
    <property type="term" value="C:plasma membrane"/>
    <property type="evidence" value="ECO:0007669"/>
    <property type="project" value="UniProtKB-SubCell"/>
</dbReference>
<reference evidence="10 11" key="1">
    <citation type="submission" date="2019-11" db="EMBL/GenBank/DDBJ databases">
        <authorList>
            <person name="Holert J."/>
        </authorList>
    </citation>
    <scope>NUCLEOTIDE SEQUENCE [LARGE SCALE GENOMIC DNA]</scope>
    <source>
        <strain evidence="10">BC5_2</strain>
    </source>
</reference>
<keyword evidence="7 9" id="KW-0472">Membrane</keyword>
<dbReference type="NCBIfam" id="NF009243">
    <property type="entry name" value="PRK12599.1-2"/>
    <property type="match status" value="1"/>
</dbReference>
<keyword evidence="3" id="KW-0813">Transport</keyword>
<dbReference type="PANTHER" id="PTHR34702">
    <property type="entry name" value="NA(+)/H(+) ANTIPORTER SUBUNIT F1"/>
    <property type="match status" value="1"/>
</dbReference>
<feature type="region of interest" description="Disordered" evidence="8">
    <location>
        <begin position="97"/>
        <end position="117"/>
    </location>
</feature>
<keyword evidence="5 9" id="KW-0812">Transmembrane</keyword>
<comment type="similarity">
    <text evidence="2">Belongs to the CPA3 antiporters (TC 2.A.63) subunit F family.</text>
</comment>
<gene>
    <name evidence="10" type="primary">mrpF</name>
    <name evidence="10" type="ORF">DPBNPPHM_00994</name>
</gene>
<evidence type="ECO:0000256" key="5">
    <source>
        <dbReference type="ARBA" id="ARBA00022692"/>
    </source>
</evidence>
<feature type="transmembrane region" description="Helical" evidence="9">
    <location>
        <begin position="6"/>
        <end position="25"/>
    </location>
</feature>
<dbReference type="AlphaFoldDB" id="A0A5S9PJ41"/>
<evidence type="ECO:0000256" key="6">
    <source>
        <dbReference type="ARBA" id="ARBA00022989"/>
    </source>
</evidence>
<keyword evidence="4" id="KW-1003">Cell membrane</keyword>
<dbReference type="OrthoDB" id="9800226at2"/>
<evidence type="ECO:0000256" key="4">
    <source>
        <dbReference type="ARBA" id="ARBA00022475"/>
    </source>
</evidence>
<sequence length="117" mass="12781">MTELMIVTLNIAFAGLLTSFALAFIRLCKGPTLADRVIALDLIAFIVIGFIGTYSIFSGQIAFMDIAITLALVAFLSTIAFARFILKSRDFRVSHIDRPLDDNGDHCADNDHKGDVS</sequence>
<dbReference type="Pfam" id="PF04066">
    <property type="entry name" value="MrpF_PhaF"/>
    <property type="match status" value="1"/>
</dbReference>
<evidence type="ECO:0000313" key="10">
    <source>
        <dbReference type="EMBL" id="CAA0103826.1"/>
    </source>
</evidence>
<dbReference type="PANTHER" id="PTHR34702:SF1">
    <property type="entry name" value="NA(+)_H(+) ANTIPORTER SUBUNIT F"/>
    <property type="match status" value="1"/>
</dbReference>
<evidence type="ECO:0000256" key="2">
    <source>
        <dbReference type="ARBA" id="ARBA00009212"/>
    </source>
</evidence>
<dbReference type="EMBL" id="CACSII010000012">
    <property type="protein sequence ID" value="CAA0103826.1"/>
    <property type="molecule type" value="Genomic_DNA"/>
</dbReference>
<feature type="transmembrane region" description="Helical" evidence="9">
    <location>
        <begin position="63"/>
        <end position="86"/>
    </location>
</feature>
<evidence type="ECO:0000256" key="3">
    <source>
        <dbReference type="ARBA" id="ARBA00022448"/>
    </source>
</evidence>
<evidence type="ECO:0000256" key="7">
    <source>
        <dbReference type="ARBA" id="ARBA00023136"/>
    </source>
</evidence>
<accession>A0A5S9PJ41</accession>